<accession>A0ACB9FUE6</accession>
<reference evidence="2" key="1">
    <citation type="journal article" date="2022" name="Mol. Ecol. Resour.">
        <title>The genomes of chicory, endive, great burdock and yacon provide insights into Asteraceae palaeo-polyploidization history and plant inulin production.</title>
        <authorList>
            <person name="Fan W."/>
            <person name="Wang S."/>
            <person name="Wang H."/>
            <person name="Wang A."/>
            <person name="Jiang F."/>
            <person name="Liu H."/>
            <person name="Zhao H."/>
            <person name="Xu D."/>
            <person name="Zhang Y."/>
        </authorList>
    </citation>
    <scope>NUCLEOTIDE SEQUENCE [LARGE SCALE GENOMIC DNA]</scope>
    <source>
        <strain evidence="2">cv. Yunnan</strain>
    </source>
</reference>
<proteinExistence type="predicted"/>
<protein>
    <submittedName>
        <fullName evidence="1">Uncharacterized protein</fullName>
    </submittedName>
</protein>
<organism evidence="1 2">
    <name type="scientific">Smallanthus sonchifolius</name>
    <dbReference type="NCBI Taxonomy" id="185202"/>
    <lineage>
        <taxon>Eukaryota</taxon>
        <taxon>Viridiplantae</taxon>
        <taxon>Streptophyta</taxon>
        <taxon>Embryophyta</taxon>
        <taxon>Tracheophyta</taxon>
        <taxon>Spermatophyta</taxon>
        <taxon>Magnoliopsida</taxon>
        <taxon>eudicotyledons</taxon>
        <taxon>Gunneridae</taxon>
        <taxon>Pentapetalae</taxon>
        <taxon>asterids</taxon>
        <taxon>campanulids</taxon>
        <taxon>Asterales</taxon>
        <taxon>Asteraceae</taxon>
        <taxon>Asteroideae</taxon>
        <taxon>Heliantheae alliance</taxon>
        <taxon>Millerieae</taxon>
        <taxon>Smallanthus</taxon>
    </lineage>
</organism>
<gene>
    <name evidence="1" type="ORF">L1987_49096</name>
</gene>
<reference evidence="1 2" key="2">
    <citation type="journal article" date="2022" name="Mol. Ecol. Resour.">
        <title>The genomes of chicory, endive, great burdock and yacon provide insights into Asteraceae paleo-polyploidization history and plant inulin production.</title>
        <authorList>
            <person name="Fan W."/>
            <person name="Wang S."/>
            <person name="Wang H."/>
            <person name="Wang A."/>
            <person name="Jiang F."/>
            <person name="Liu H."/>
            <person name="Zhao H."/>
            <person name="Xu D."/>
            <person name="Zhang Y."/>
        </authorList>
    </citation>
    <scope>NUCLEOTIDE SEQUENCE [LARGE SCALE GENOMIC DNA]</scope>
    <source>
        <strain evidence="2">cv. Yunnan</strain>
        <tissue evidence="1">Leaves</tissue>
    </source>
</reference>
<sequence length="83" mass="9379">MIRLLYGRCAMAFDEIVGLWTFGALQLPEDNKGTSLIEGKCDDSKPDEDMVESFKEPNKDHKDNSDETDNSEEVIIITNKDIV</sequence>
<name>A0ACB9FUE6_9ASTR</name>
<evidence type="ECO:0000313" key="1">
    <source>
        <dbReference type="EMBL" id="KAI3774538.1"/>
    </source>
</evidence>
<keyword evidence="2" id="KW-1185">Reference proteome</keyword>
<evidence type="ECO:0000313" key="2">
    <source>
        <dbReference type="Proteomes" id="UP001056120"/>
    </source>
</evidence>
<dbReference type="EMBL" id="CM042033">
    <property type="protein sequence ID" value="KAI3774538.1"/>
    <property type="molecule type" value="Genomic_DNA"/>
</dbReference>
<dbReference type="Proteomes" id="UP001056120">
    <property type="component" value="Linkage Group LG16"/>
</dbReference>
<comment type="caution">
    <text evidence="1">The sequence shown here is derived from an EMBL/GenBank/DDBJ whole genome shotgun (WGS) entry which is preliminary data.</text>
</comment>